<dbReference type="GO" id="GO:0008610">
    <property type="term" value="P:lipid biosynthetic process"/>
    <property type="evidence" value="ECO:0007669"/>
    <property type="project" value="UniProtKB-ARBA"/>
</dbReference>
<dbReference type="Gene3D" id="3.40.50.720">
    <property type="entry name" value="NAD(P)-binding Rossmann-like Domain"/>
    <property type="match status" value="1"/>
</dbReference>
<dbReference type="PANTHER" id="PTHR45527:SF1">
    <property type="entry name" value="FATTY ACID SYNTHASE"/>
    <property type="match status" value="1"/>
</dbReference>
<dbReference type="InterPro" id="IPR057326">
    <property type="entry name" value="KR_dom"/>
</dbReference>
<dbReference type="NCBIfam" id="TIGR01733">
    <property type="entry name" value="AA-adenyl-dom"/>
    <property type="match status" value="1"/>
</dbReference>
<dbReference type="InterPro" id="IPR023213">
    <property type="entry name" value="CAT-like_dom_sf"/>
</dbReference>
<dbReference type="KEGG" id="msho:MSHO_45510"/>
<dbReference type="InterPro" id="IPR001242">
    <property type="entry name" value="Condensation_dom"/>
</dbReference>
<dbReference type="InterPro" id="IPR020806">
    <property type="entry name" value="PKS_PP-bd"/>
</dbReference>
<dbReference type="Gene3D" id="1.10.1200.10">
    <property type="entry name" value="ACP-like"/>
    <property type="match status" value="1"/>
</dbReference>
<dbReference type="GO" id="GO:0005829">
    <property type="term" value="C:cytosol"/>
    <property type="evidence" value="ECO:0007669"/>
    <property type="project" value="TreeGrafter"/>
</dbReference>
<dbReference type="Pfam" id="PF00501">
    <property type="entry name" value="AMP-binding"/>
    <property type="match status" value="1"/>
</dbReference>
<comment type="cofactor">
    <cofactor evidence="1">
        <name>pantetheine 4'-phosphate</name>
        <dbReference type="ChEBI" id="CHEBI:47942"/>
    </cofactor>
</comment>
<dbReference type="Pfam" id="PF00550">
    <property type="entry name" value="PP-binding"/>
    <property type="match status" value="2"/>
</dbReference>
<dbReference type="Gene3D" id="3.30.559.30">
    <property type="entry name" value="Nonribosomal peptide synthetase, condensation domain"/>
    <property type="match status" value="1"/>
</dbReference>
<dbReference type="InterPro" id="IPR020845">
    <property type="entry name" value="AMP-binding_CS"/>
</dbReference>
<dbReference type="InterPro" id="IPR042099">
    <property type="entry name" value="ANL_N_sf"/>
</dbReference>
<dbReference type="EMBL" id="AP022572">
    <property type="protein sequence ID" value="BBX59206.1"/>
    <property type="molecule type" value="Genomic_DNA"/>
</dbReference>
<dbReference type="FunFam" id="3.40.50.980:FF:000001">
    <property type="entry name" value="Non-ribosomal peptide synthetase"/>
    <property type="match status" value="1"/>
</dbReference>
<feature type="domain" description="Carrier" evidence="5">
    <location>
        <begin position="174"/>
        <end position="252"/>
    </location>
</feature>
<dbReference type="GO" id="GO:0043041">
    <property type="term" value="P:amino acid activation for nonribosomal peptide biosynthetic process"/>
    <property type="evidence" value="ECO:0007669"/>
    <property type="project" value="TreeGrafter"/>
</dbReference>
<dbReference type="Gene3D" id="3.40.50.1820">
    <property type="entry name" value="alpha/beta hydrolase"/>
    <property type="match status" value="1"/>
</dbReference>
<dbReference type="SUPFAM" id="SSF56801">
    <property type="entry name" value="Acetyl-CoA synthetase-like"/>
    <property type="match status" value="1"/>
</dbReference>
<dbReference type="InterPro" id="IPR010071">
    <property type="entry name" value="AA_adenyl_dom"/>
</dbReference>
<sequence>MLRAKVDGAWNLHEATRDLGLSAFVLCSSIAAAVGAPGQANYAAGNAFLDALAAHRRATGLAGISLAWGLWEQSSTMTAHLRGRDVDRMTRIGMRAISAEQAIELFDAALVLDHPTVVTSRLDEAALANPTISSQLPPLFNDLIRRPVRRRVDNDTMAAKSILAQRLNDLAPERQRVAFIEMVCEQAAAVLGRPNGDDVDPKHTFRDLGLDSLKDLELRNRLKIISGLALPPTLIVDHPTPQLLAGYLSQRLGENNGAPTDGGSRPSPADPDDELRNALETIPIADLREAGLSCPPMGMSGLPAAELAELSDILARTGDQRDRDQAAGGLVGVEDVMALTPLQQGLFALAMFSESPVDDPYTIATTFDVLGQLDTVLLRNCATAMLYRHPNLRARFIYGDLPHPVQVVPSDVDLSWRQVVATPEEVASLEADEQRSGFDLERGLTMRFLLVELPNERWRFVITAHHIVIDGWSLAVFVNELFALYRAGGAIDVLAAPPRPFRDYLGWLGGWDSQSGEQFWRDYLAGLSAPTMLSRALAGGQGGQVAEEPQRIELCLGAEVTARLVDGARSRGVTLNSLVQVAWALVLGALTGRDDVVFGIAVSGRPSELAGMQSMVGLFINTVPLRVRLDPQAVIADLCAAVQRDTALVREYAYFSHAWLRQAAGVGEMFDTLLVFENFPTGGLAVGKDVPVGAATFRRVAAHSPTHFPVTVTAEFTGDQLTLMIAATGDALSVLTPETGLGVADLVQRLGRVLVAMTGDVGVRVSSLDVLDSVERVRLDGWGNRAVLGASVPVGVSIPALFGAQVVRDRDAVALSFEGQSLSYGELDEASNRLARFLVGLGAGPGQRVALVFGRCAQAVTAILAVLKTGAAYVPIDPGLPAARVQFMVADAGPVAVVTTGGWAAGLGGCGCVVVDVADAGVEACAGTGLVAPAADDIAYLIYTSGTTGIPKGVAVSHRNVVALVESLASSVPVAGVWSQWHSYAFDVSVCEIWGALLSGGRLVVVPEQVVGSPEDFLALLVAERVSVLSQTPSAFYALQGVVAVRSGLGRELRVEAVLLAGEAFEPQRAGVWLARRPGVARLINLYGTTETTVHASVREIVGADAESAVSPIGVPLGHLGFFVLDGWLRPVPVGVVGELYVAGVGVGVGYWGRGSLTGSRFVACPFGGVGERMYRTGDLVCWGRDGQLQYRGRVDDQVKVRGYRIELGEVQAALGAVDGVGQAVVVVREDRGGDRRLVGYVTGAVDPVVVRGVLGQRLPGYMVPAAVVVVVVAAGLPLTVNGKLDRRALPAPEYGDGDRYRAPVGPVQEILAGIYAEVLGLERVGVEDSFSELGGDSLSALRVIAKVNKALGLELPARTLRDAPSVRILSQRLHTSDNGMEVVPFEILKEDTGVPLCCIHDGLGLSWSYRALGKYLDCPIIGINQIAENGEAEPESIRSMAANYADRLQAAYPAGPYNLLGWSFGGVVAHELAIELHRRGCVVQRLILLDPPQLPGSTLRNLGVEDDQIVDGSSRPNHAAVREQAEQLINQLREVVDFTALPSGIFDFAARNAKAVQSYLLEHKPDVFDGDMTIFLAGRSGQMSDSSQLQNWRNYIAGDITTYSVDCTHHEMLTAESLSMYGEQLKKLLEA</sequence>
<dbReference type="PANTHER" id="PTHR45527">
    <property type="entry name" value="NONRIBOSOMAL PEPTIDE SYNTHETASE"/>
    <property type="match status" value="1"/>
</dbReference>
<dbReference type="InterPro" id="IPR006162">
    <property type="entry name" value="Ppantetheine_attach_site"/>
</dbReference>
<dbReference type="InterPro" id="IPR013968">
    <property type="entry name" value="PKS_KR"/>
</dbReference>
<dbReference type="Pfam" id="PF08659">
    <property type="entry name" value="KR"/>
    <property type="match status" value="1"/>
</dbReference>
<evidence type="ECO:0000259" key="5">
    <source>
        <dbReference type="PROSITE" id="PS50075"/>
    </source>
</evidence>
<dbReference type="GO" id="GO:0044550">
    <property type="term" value="P:secondary metabolite biosynthetic process"/>
    <property type="evidence" value="ECO:0007669"/>
    <property type="project" value="TreeGrafter"/>
</dbReference>
<dbReference type="InterPro" id="IPR036736">
    <property type="entry name" value="ACP-like_sf"/>
</dbReference>
<protein>
    <recommendedName>
        <fullName evidence="5">Carrier domain-containing protein</fullName>
    </recommendedName>
</protein>
<dbReference type="UniPathway" id="UPA00011"/>
<dbReference type="Gene3D" id="3.30.559.10">
    <property type="entry name" value="Chloramphenicol acetyltransferase-like domain"/>
    <property type="match status" value="1"/>
</dbReference>
<keyword evidence="2" id="KW-0596">Phosphopantetheine</keyword>
<dbReference type="PROSITE" id="PS00455">
    <property type="entry name" value="AMP_BINDING"/>
    <property type="match status" value="1"/>
</dbReference>
<evidence type="ECO:0000256" key="2">
    <source>
        <dbReference type="ARBA" id="ARBA00022450"/>
    </source>
</evidence>
<evidence type="ECO:0000313" key="7">
    <source>
        <dbReference type="Proteomes" id="UP000467164"/>
    </source>
</evidence>
<dbReference type="Gene3D" id="3.40.50.12780">
    <property type="entry name" value="N-terminal domain of ligase-like"/>
    <property type="match status" value="1"/>
</dbReference>
<feature type="domain" description="Carrier" evidence="5">
    <location>
        <begin position="1303"/>
        <end position="1378"/>
    </location>
</feature>
<dbReference type="InterPro" id="IPR029058">
    <property type="entry name" value="AB_hydrolase_fold"/>
</dbReference>
<feature type="region of interest" description="Disordered" evidence="4">
    <location>
        <begin position="252"/>
        <end position="274"/>
    </location>
</feature>
<keyword evidence="7" id="KW-1185">Reference proteome</keyword>
<dbReference type="InterPro" id="IPR045851">
    <property type="entry name" value="AMP-bd_C_sf"/>
</dbReference>
<dbReference type="Pfam" id="PF00668">
    <property type="entry name" value="Condensation"/>
    <property type="match status" value="1"/>
</dbReference>
<dbReference type="PROSITE" id="PS00012">
    <property type="entry name" value="PHOSPHOPANTETHEINE"/>
    <property type="match status" value="1"/>
</dbReference>
<keyword evidence="3" id="KW-0597">Phosphoprotein</keyword>
<dbReference type="SUPFAM" id="SSF53474">
    <property type="entry name" value="alpha/beta-Hydrolases"/>
    <property type="match status" value="1"/>
</dbReference>
<evidence type="ECO:0000256" key="1">
    <source>
        <dbReference type="ARBA" id="ARBA00001957"/>
    </source>
</evidence>
<dbReference type="SMART" id="SM01294">
    <property type="entry name" value="PKS_PP_betabranch"/>
    <property type="match status" value="1"/>
</dbReference>
<dbReference type="Pfam" id="PF00975">
    <property type="entry name" value="Thioesterase"/>
    <property type="match status" value="1"/>
</dbReference>
<dbReference type="InterPro" id="IPR000873">
    <property type="entry name" value="AMP-dep_synth/lig_dom"/>
</dbReference>
<reference evidence="6 7" key="1">
    <citation type="journal article" date="2019" name="Emerg. Microbes Infect.">
        <title>Comprehensive subspecies identification of 175 nontuberculous mycobacteria species based on 7547 genomic profiles.</title>
        <authorList>
            <person name="Matsumoto Y."/>
            <person name="Kinjo T."/>
            <person name="Motooka D."/>
            <person name="Nabeya D."/>
            <person name="Jung N."/>
            <person name="Uechi K."/>
            <person name="Horii T."/>
            <person name="Iida T."/>
            <person name="Fujita J."/>
            <person name="Nakamura S."/>
        </authorList>
    </citation>
    <scope>NUCLEOTIDE SEQUENCE [LARGE SCALE GENOMIC DNA]</scope>
    <source>
        <strain evidence="6 7">JCM 12657</strain>
    </source>
</reference>
<dbReference type="InterPro" id="IPR009081">
    <property type="entry name" value="PP-bd_ACP"/>
</dbReference>
<proteinExistence type="predicted"/>
<evidence type="ECO:0000256" key="3">
    <source>
        <dbReference type="ARBA" id="ARBA00022553"/>
    </source>
</evidence>
<dbReference type="InterPro" id="IPR036291">
    <property type="entry name" value="NAD(P)-bd_dom_sf"/>
</dbReference>
<evidence type="ECO:0000256" key="4">
    <source>
        <dbReference type="SAM" id="MobiDB-lite"/>
    </source>
</evidence>
<dbReference type="GO" id="GO:0003824">
    <property type="term" value="F:catalytic activity"/>
    <property type="evidence" value="ECO:0007669"/>
    <property type="project" value="InterPro"/>
</dbReference>
<dbReference type="SUPFAM" id="SSF51735">
    <property type="entry name" value="NAD(P)-binding Rossmann-fold domains"/>
    <property type="match status" value="1"/>
</dbReference>
<gene>
    <name evidence="6" type="ORF">MSHO_45510</name>
</gene>
<dbReference type="Gene3D" id="3.30.300.30">
    <property type="match status" value="1"/>
</dbReference>
<evidence type="ECO:0000313" key="6">
    <source>
        <dbReference type="EMBL" id="BBX59206.1"/>
    </source>
</evidence>
<dbReference type="PROSITE" id="PS50075">
    <property type="entry name" value="CARRIER"/>
    <property type="match status" value="2"/>
</dbReference>
<dbReference type="SMART" id="SM00822">
    <property type="entry name" value="PKS_KR"/>
    <property type="match status" value="1"/>
</dbReference>
<dbReference type="InterPro" id="IPR001031">
    <property type="entry name" value="Thioesterase"/>
</dbReference>
<dbReference type="SMART" id="SM00823">
    <property type="entry name" value="PKS_PP"/>
    <property type="match status" value="2"/>
</dbReference>
<dbReference type="SUPFAM" id="SSF52777">
    <property type="entry name" value="CoA-dependent acyltransferases"/>
    <property type="match status" value="2"/>
</dbReference>
<dbReference type="GO" id="GO:0031177">
    <property type="term" value="F:phosphopantetheine binding"/>
    <property type="evidence" value="ECO:0007669"/>
    <property type="project" value="InterPro"/>
</dbReference>
<name>A0A7I7LGM6_9MYCO</name>
<dbReference type="SUPFAM" id="SSF47336">
    <property type="entry name" value="ACP-like"/>
    <property type="match status" value="2"/>
</dbReference>
<dbReference type="Proteomes" id="UP000467164">
    <property type="component" value="Chromosome"/>
</dbReference>
<organism evidence="6 7">
    <name type="scientific">Mycobacterium shottsii</name>
    <dbReference type="NCBI Taxonomy" id="133549"/>
    <lineage>
        <taxon>Bacteria</taxon>
        <taxon>Bacillati</taxon>
        <taxon>Actinomycetota</taxon>
        <taxon>Actinomycetes</taxon>
        <taxon>Mycobacteriales</taxon>
        <taxon>Mycobacteriaceae</taxon>
        <taxon>Mycobacterium</taxon>
        <taxon>Mycobacterium ulcerans group</taxon>
    </lineage>
</organism>
<accession>A0A7I7LGM6</accession>